<gene>
    <name evidence="2" type="ORF">OKIOD_LOCUS8248</name>
</gene>
<keyword evidence="3" id="KW-1185">Reference proteome</keyword>
<evidence type="ECO:0000313" key="2">
    <source>
        <dbReference type="EMBL" id="CAG5099796.1"/>
    </source>
</evidence>
<feature type="region of interest" description="Disordered" evidence="1">
    <location>
        <begin position="1"/>
        <end position="87"/>
    </location>
</feature>
<organism evidence="2 3">
    <name type="scientific">Oikopleura dioica</name>
    <name type="common">Tunicate</name>
    <dbReference type="NCBI Taxonomy" id="34765"/>
    <lineage>
        <taxon>Eukaryota</taxon>
        <taxon>Metazoa</taxon>
        <taxon>Chordata</taxon>
        <taxon>Tunicata</taxon>
        <taxon>Appendicularia</taxon>
        <taxon>Copelata</taxon>
        <taxon>Oikopleuridae</taxon>
        <taxon>Oikopleura</taxon>
    </lineage>
</organism>
<feature type="compositionally biased region" description="Polar residues" evidence="1">
    <location>
        <begin position="59"/>
        <end position="75"/>
    </location>
</feature>
<evidence type="ECO:0000313" key="3">
    <source>
        <dbReference type="Proteomes" id="UP001158576"/>
    </source>
</evidence>
<dbReference type="Proteomes" id="UP001158576">
    <property type="component" value="Chromosome XSR"/>
</dbReference>
<accession>A0ABN7SKY1</accession>
<evidence type="ECO:0000256" key="1">
    <source>
        <dbReference type="SAM" id="MobiDB-lite"/>
    </source>
</evidence>
<protein>
    <submittedName>
        <fullName evidence="2">Oidioi.mRNA.OKI2018_I69.XSR.g16690.t1.cds</fullName>
    </submittedName>
</protein>
<reference evidence="2 3" key="1">
    <citation type="submission" date="2021-04" db="EMBL/GenBank/DDBJ databases">
        <authorList>
            <person name="Bliznina A."/>
        </authorList>
    </citation>
    <scope>NUCLEOTIDE SEQUENCE [LARGE SCALE GENOMIC DNA]</scope>
</reference>
<sequence>MGDDGTGSWVNPAAVIKRKRKKTTRASITSKTSTEEKENLPKKPLKTFNPFAKLKEQTNDPANTSLGFSSLTVDSQTDDSQKDEKANARDNEFLSALENHGNVTDLPNIEDRFKFENILNGSNGRSLRNRRRTIANMRDLDDDSARDGFTAQNNLNQTCSIPLDFSIKSKMKIKFSDTSALRRIKKEDWNTAISVTPADPTKLSQKLAAACLYSAWPATIGKKFYPRYATDFEPSSHGHRAEYWTQFEETIDAAFDALKTKFLPLFYVFTRSYSIVFYTHDGSSNPNNEDSQSQSALYQFTPKPFPLSAFEL</sequence>
<proteinExistence type="predicted"/>
<name>A0ABN7SKY1_OIKDI</name>
<dbReference type="EMBL" id="OU015569">
    <property type="protein sequence ID" value="CAG5099796.1"/>
    <property type="molecule type" value="Genomic_DNA"/>
</dbReference>